<keyword evidence="7" id="KW-0472">Membrane</keyword>
<comment type="subcellular location">
    <subcellularLocation>
        <location evidence="1">Cell outer membrane</location>
    </subcellularLocation>
</comment>
<evidence type="ECO:0000256" key="2">
    <source>
        <dbReference type="ARBA" id="ARBA00009055"/>
    </source>
</evidence>
<dbReference type="GO" id="GO:0008320">
    <property type="term" value="F:protein transmembrane transporter activity"/>
    <property type="evidence" value="ECO:0007669"/>
    <property type="project" value="TreeGrafter"/>
</dbReference>
<dbReference type="AlphaFoldDB" id="A0A1A7BUC1"/>
<evidence type="ECO:0000256" key="3">
    <source>
        <dbReference type="ARBA" id="ARBA00022448"/>
    </source>
</evidence>
<evidence type="ECO:0000256" key="9">
    <source>
        <dbReference type="SAM" id="SignalP"/>
    </source>
</evidence>
<evidence type="ECO:0000256" key="5">
    <source>
        <dbReference type="ARBA" id="ARBA00022692"/>
    </source>
</evidence>
<feature type="domain" description="POTRA" evidence="10">
    <location>
        <begin position="66"/>
        <end position="141"/>
    </location>
</feature>
<reference evidence="11 12" key="1">
    <citation type="submission" date="2016-04" db="EMBL/GenBank/DDBJ databases">
        <title>Draft genome sequence of Janthinobacterium psychrotolerans sp. nov., isolated from freshwater sediments in Denmark.</title>
        <authorList>
            <person name="Gong X."/>
            <person name="Skrivergaard S."/>
            <person name="Korsgaard B.S."/>
            <person name="Schreiber L."/>
            <person name="Marshall I.P."/>
            <person name="Finster K."/>
            <person name="Schramm A."/>
        </authorList>
    </citation>
    <scope>NUCLEOTIDE SEQUENCE [LARGE SCALE GENOMIC DNA]</scope>
    <source>
        <strain evidence="11 12">S3-2</strain>
    </source>
</reference>
<organism evidence="11 12">
    <name type="scientific">Janthinobacterium psychrotolerans</name>
    <dbReference type="NCBI Taxonomy" id="1747903"/>
    <lineage>
        <taxon>Bacteria</taxon>
        <taxon>Pseudomonadati</taxon>
        <taxon>Pseudomonadota</taxon>
        <taxon>Betaproteobacteria</taxon>
        <taxon>Burkholderiales</taxon>
        <taxon>Oxalobacteraceae</taxon>
        <taxon>Janthinobacterium</taxon>
    </lineage>
</organism>
<dbReference type="PATRIC" id="fig|1747903.4.peg.604"/>
<feature type="signal peptide" evidence="9">
    <location>
        <begin position="1"/>
        <end position="21"/>
    </location>
</feature>
<comment type="similarity">
    <text evidence="2">Belongs to the TPS (TC 1.B.20) family.</text>
</comment>
<dbReference type="GO" id="GO:0098046">
    <property type="term" value="C:type V protein secretion system complex"/>
    <property type="evidence" value="ECO:0007669"/>
    <property type="project" value="TreeGrafter"/>
</dbReference>
<keyword evidence="4" id="KW-1134">Transmembrane beta strand</keyword>
<protein>
    <submittedName>
        <fullName evidence="11">Hemolysin activation/secretion protein</fullName>
    </submittedName>
</protein>
<feature type="chain" id="PRO_5008355304" evidence="9">
    <location>
        <begin position="22"/>
        <end position="557"/>
    </location>
</feature>
<evidence type="ECO:0000256" key="6">
    <source>
        <dbReference type="ARBA" id="ARBA00022927"/>
    </source>
</evidence>
<dbReference type="Pfam" id="PF08479">
    <property type="entry name" value="POTRA_2"/>
    <property type="match status" value="1"/>
</dbReference>
<evidence type="ECO:0000313" key="11">
    <source>
        <dbReference type="EMBL" id="OBV37107.1"/>
    </source>
</evidence>
<evidence type="ECO:0000256" key="1">
    <source>
        <dbReference type="ARBA" id="ARBA00004442"/>
    </source>
</evidence>
<comment type="caution">
    <text evidence="11">The sequence shown here is derived from an EMBL/GenBank/DDBJ whole genome shotgun (WGS) entry which is preliminary data.</text>
</comment>
<dbReference type="Proteomes" id="UP000092713">
    <property type="component" value="Unassembled WGS sequence"/>
</dbReference>
<sequence length="557" mass="59257">MSNIKFLPFAVLALTQSIALAQQVPSAGSQLRQIPPAPAPQQEPPRLRIEQSAEPVAAAPASSASIEVRRLRVTGAVAYTEAALLALTGFQPGSALTVAELNAMALSIEQEYRRNGYFVAQAYLPAQDIREGEVTIAVLEGQYGQIGLKNQTNMSDGRVGALLAGIDSGDTVMREPLEQRLLLLSDLPGVVVKSTLAPGATPGTSDLLVDVQPGQRVTGSIDADNAGSRYTGANRIGATVNLNQPFGLGDVASLRVLTSGDGLKYARASYQLQVGRATVGAAYSRLDYKLGKEFDRLDARGTAKIAGIYGSYPLIRSRDSNLYAQLSYDDKTFQDKVQVASIVNDKKVRAATIGLFGDHRDNLGGGGISNYALALTRGDLDIRTADVRAFDGLTARSNGGYRKLAFSATRLQNVSDTVSLYAAVNGQLASKNLDVSERMELGGVNGVRAYPEGEAYADQGYVLNLEARLRLPPLTASMPGQMQLIGFVDTGTVSLNKNQWAAGDNKRTLSGAGVGLSWANNNDFVVRTYYAHKLGGAVATSAPDKGGRFWIQAVKYF</sequence>
<dbReference type="InterPro" id="IPR034746">
    <property type="entry name" value="POTRA"/>
</dbReference>
<dbReference type="InterPro" id="IPR005565">
    <property type="entry name" value="Hemolysn_activator_HlyB_C"/>
</dbReference>
<dbReference type="Pfam" id="PF03865">
    <property type="entry name" value="ShlB"/>
    <property type="match status" value="1"/>
</dbReference>
<dbReference type="GO" id="GO:0009279">
    <property type="term" value="C:cell outer membrane"/>
    <property type="evidence" value="ECO:0007669"/>
    <property type="project" value="UniProtKB-SubCell"/>
</dbReference>
<keyword evidence="12" id="KW-1185">Reference proteome</keyword>
<evidence type="ECO:0000256" key="7">
    <source>
        <dbReference type="ARBA" id="ARBA00023136"/>
    </source>
</evidence>
<dbReference type="RefSeq" id="WP_065310317.1">
    <property type="nucleotide sequence ID" value="NZ_LOCQ01000061.1"/>
</dbReference>
<dbReference type="PROSITE" id="PS51779">
    <property type="entry name" value="POTRA"/>
    <property type="match status" value="1"/>
</dbReference>
<name>A0A1A7BUC1_9BURK</name>
<dbReference type="EMBL" id="LOCQ01000061">
    <property type="protein sequence ID" value="OBV37107.1"/>
    <property type="molecule type" value="Genomic_DNA"/>
</dbReference>
<evidence type="ECO:0000256" key="8">
    <source>
        <dbReference type="ARBA" id="ARBA00023237"/>
    </source>
</evidence>
<dbReference type="InterPro" id="IPR013686">
    <property type="entry name" value="Polypept-transport_assoc_ShlB"/>
</dbReference>
<dbReference type="PANTHER" id="PTHR34597">
    <property type="entry name" value="SLR1661 PROTEIN"/>
    <property type="match status" value="1"/>
</dbReference>
<dbReference type="PANTHER" id="PTHR34597:SF1">
    <property type="entry name" value="HEME_HEMOPEXIN TRANSPORTER PROTEIN HUXB"/>
    <property type="match status" value="1"/>
</dbReference>
<evidence type="ECO:0000313" key="12">
    <source>
        <dbReference type="Proteomes" id="UP000092713"/>
    </source>
</evidence>
<dbReference type="GO" id="GO:0046819">
    <property type="term" value="P:protein secretion by the type V secretion system"/>
    <property type="evidence" value="ECO:0007669"/>
    <property type="project" value="TreeGrafter"/>
</dbReference>
<dbReference type="Gene3D" id="3.10.20.310">
    <property type="entry name" value="membrane protein fhac"/>
    <property type="match status" value="1"/>
</dbReference>
<keyword evidence="8" id="KW-0998">Cell outer membrane</keyword>
<proteinExistence type="inferred from homology"/>
<dbReference type="OrthoDB" id="572300at2"/>
<keyword evidence="5" id="KW-0812">Transmembrane</keyword>
<keyword evidence="6" id="KW-0653">Protein transport</keyword>
<evidence type="ECO:0000259" key="10">
    <source>
        <dbReference type="PROSITE" id="PS51779"/>
    </source>
</evidence>
<gene>
    <name evidence="11" type="ORF">ASR47_1002158</name>
</gene>
<dbReference type="STRING" id="1747903.ASR47_1002158"/>
<evidence type="ECO:0000256" key="4">
    <source>
        <dbReference type="ARBA" id="ARBA00022452"/>
    </source>
</evidence>
<keyword evidence="9" id="KW-0732">Signal</keyword>
<keyword evidence="3" id="KW-0813">Transport</keyword>
<accession>A0A1A7BUC1</accession>
<dbReference type="InterPro" id="IPR051544">
    <property type="entry name" value="TPS_OM_transporter"/>
</dbReference>
<dbReference type="Gene3D" id="2.40.160.50">
    <property type="entry name" value="membrane protein fhac: a member of the omp85/tpsb transporter family"/>
    <property type="match status" value="1"/>
</dbReference>